<dbReference type="PANTHER" id="PTHR11573">
    <property type="entry name" value="RIBONUCLEOSIDE-DIPHOSPHATE REDUCTASE LARGE CHAIN"/>
    <property type="match status" value="1"/>
</dbReference>
<dbReference type="InterPro" id="IPR036844">
    <property type="entry name" value="Hint_dom_sf"/>
</dbReference>
<dbReference type="SUPFAM" id="SSF55608">
    <property type="entry name" value="Homing endonucleases"/>
    <property type="match status" value="1"/>
</dbReference>
<dbReference type="SMART" id="SM00306">
    <property type="entry name" value="HintN"/>
    <property type="match status" value="1"/>
</dbReference>
<name>A0A6C0DF35_9ZZZZ</name>
<dbReference type="GO" id="GO:0016539">
    <property type="term" value="P:intein-mediated protein splicing"/>
    <property type="evidence" value="ECO:0007669"/>
    <property type="project" value="InterPro"/>
</dbReference>
<dbReference type="InterPro" id="IPR006141">
    <property type="entry name" value="Intein_N"/>
</dbReference>
<keyword evidence="9" id="KW-0215">Deoxyribonucleotide synthesis</keyword>
<dbReference type="InterPro" id="IPR027434">
    <property type="entry name" value="Homing_endonucl"/>
</dbReference>
<accession>A0A6C0DF35</accession>
<evidence type="ECO:0000256" key="6">
    <source>
        <dbReference type="ARBA" id="ARBA00022840"/>
    </source>
</evidence>
<dbReference type="GO" id="GO:0009263">
    <property type="term" value="P:deoxyribonucleotide biosynthetic process"/>
    <property type="evidence" value="ECO:0007669"/>
    <property type="project" value="UniProtKB-KW"/>
</dbReference>
<dbReference type="InterPro" id="IPR004860">
    <property type="entry name" value="LAGLIDADG_dom"/>
</dbReference>
<protein>
    <recommendedName>
        <fullName evidence="2">ribonucleoside-diphosphate reductase</fullName>
        <ecNumber evidence="2">1.17.4.1</ecNumber>
    </recommendedName>
</protein>
<dbReference type="InterPro" id="IPR013509">
    <property type="entry name" value="RNR_lsu_N"/>
</dbReference>
<dbReference type="CDD" id="cd00081">
    <property type="entry name" value="Hint"/>
    <property type="match status" value="1"/>
</dbReference>
<dbReference type="Gene3D" id="3.10.28.10">
    <property type="entry name" value="Homing endonucleases"/>
    <property type="match status" value="1"/>
</dbReference>
<dbReference type="PROSITE" id="PS00089">
    <property type="entry name" value="RIBORED_LARGE"/>
    <property type="match status" value="1"/>
</dbReference>
<dbReference type="Pfam" id="PF00317">
    <property type="entry name" value="Ribonuc_red_lgN"/>
    <property type="match status" value="1"/>
</dbReference>
<evidence type="ECO:0000256" key="2">
    <source>
        <dbReference type="ARBA" id="ARBA00012274"/>
    </source>
</evidence>
<dbReference type="InterPro" id="IPR039718">
    <property type="entry name" value="Rrm1"/>
</dbReference>
<evidence type="ECO:0000313" key="11">
    <source>
        <dbReference type="EMBL" id="QHT15031.1"/>
    </source>
</evidence>
<dbReference type="SUPFAM" id="SSF51998">
    <property type="entry name" value="PFL-like glycyl radical enzymes"/>
    <property type="match status" value="2"/>
</dbReference>
<evidence type="ECO:0000256" key="4">
    <source>
        <dbReference type="ARBA" id="ARBA00022741"/>
    </source>
</evidence>
<keyword evidence="3" id="KW-0021">Allosteric enzyme</keyword>
<evidence type="ECO:0000256" key="9">
    <source>
        <dbReference type="ARBA" id="ARBA00023116"/>
    </source>
</evidence>
<dbReference type="AlphaFoldDB" id="A0A6C0DF35"/>
<sequence length="1243" mass="143119">MNTSDETSVDMRVTKRDGELEDIAFDKILNRVKKLGLEANIQINYSSLVMKVIDQLYDKIPTTKIDELTAEQCAVMSTQHPDYAVLAGRVVVSNHQKNTDASLYKVMEKLYWLEDIHGNHSPLLSHDTWLTICANKDELEQMIDYNRDYLIDYFGFKTLERAYLFKVKDVVVERPQHMWMRVAVGIHGNNMDAVRETYDLMSQKYFTHATPTLFNAGTPRPQLSSCYLIAMEDDSIDGIYNTLKDCAKISKWAGGIGLHIHNVRAKGTHIRGTNGKSNGIVPMLRVFNNTAKYVDQGGGKRNGSFAIYLETWHADIEDFLDMRKNHGDEELRARDLFYALWVSDLFMERVKENGKWSLFCPHECPGLADVYGDEFKELYMKYESQTTNARVVNARELWFKILDAQMETGTPYLLYKDAANIKSNQKNIGTIKSSNLCVAPETKILTDGGYFEIRELHNQIVNVWNGKEFSETTIHKTGENQELIDIHTSDGCTLTCTKYHKFYIQTKYQSSKKKKTAETTNHEKKDIINTKNVKLVEAKDLKEGDKIIKCEFPIIDNDKEMKHAYTHGFFCGDGTYNQSECNEKQHKCNYKSQIGYSFCKRHLDTETNENYEIQTEETNYTCNAISYTKRPCVALYGEKKDLLEHLEYRSYGQVDEKNDKLNVQLPLDMEDKFFVPENYSLKSKLVWFAGYCDADGCIVHNGENQQLQASSIDKDFLLKVKFMLQTCGINPKISKMRDECEKLMPDTNRELKLYKCKPVYRLLITSNELQKLVEIGFKPNRLKIVFHQPNRDATQFVKISGVVDEGRIDDTYCFNESKRHCGIFNGIITSQCTEILEYSDDKETAVCNLASIALPAFVNQETKEFNYEELHRVTKVVTGNLNRIIDINFYPTEKTKRSNMLHRPIGIGVQGLADVFIMMDIPFHSEVAKEVNKMIFETIYHASLEKSNEVAISRKELVKHIRSKFSAEDIEKIRQSLKLEQRITDYPDLLSLLGQLVYNNASNQNVVVAEILDIKKDELSGSYSSFEGSPASKGQLQFDLWGVEPATTRYNWRELRESIQKYGLRNSLLVAPMPTASTSQILGYNECFEPLTSNLYTRRTLAGEFVVANKYLMKDLISLGLWNEKIKNNIIANKGSIQQLTVLPEHIRDKYKIVWEMPMKHLIDMAADRGAFICQSQSLNLWLEDPNYNTLTSMHFYSWKKGLKTGIYYLRRKAKHQAQQFTVEPDKKEHGTENDEICEMCSA</sequence>
<dbReference type="InterPro" id="IPR013346">
    <property type="entry name" value="NrdE_NrdA_C"/>
</dbReference>
<dbReference type="GO" id="GO:0005971">
    <property type="term" value="C:ribonucleoside-diphosphate reductase complex"/>
    <property type="evidence" value="ECO:0007669"/>
    <property type="project" value="TreeGrafter"/>
</dbReference>
<dbReference type="EC" id="1.17.4.1" evidence="2"/>
<dbReference type="GO" id="GO:0004519">
    <property type="term" value="F:endonuclease activity"/>
    <property type="evidence" value="ECO:0007669"/>
    <property type="project" value="InterPro"/>
</dbReference>
<dbReference type="NCBIfam" id="TIGR01445">
    <property type="entry name" value="intein_Nterm"/>
    <property type="match status" value="1"/>
</dbReference>
<dbReference type="InterPro" id="IPR005144">
    <property type="entry name" value="ATP-cone_dom"/>
</dbReference>
<evidence type="ECO:0000256" key="7">
    <source>
        <dbReference type="ARBA" id="ARBA00023000"/>
    </source>
</evidence>
<dbReference type="Pfam" id="PF03477">
    <property type="entry name" value="ATP-cone"/>
    <property type="match status" value="1"/>
</dbReference>
<dbReference type="Gene3D" id="3.20.70.20">
    <property type="match status" value="2"/>
</dbReference>
<dbReference type="SUPFAM" id="SSF48168">
    <property type="entry name" value="R1 subunit of ribonucleotide reductase, N-terminal domain"/>
    <property type="match status" value="1"/>
</dbReference>
<dbReference type="InterPro" id="IPR008926">
    <property type="entry name" value="RNR_R1-su_N"/>
</dbReference>
<reference evidence="11" key="1">
    <citation type="journal article" date="2020" name="Nature">
        <title>Giant virus diversity and host interactions through global metagenomics.</title>
        <authorList>
            <person name="Schulz F."/>
            <person name="Roux S."/>
            <person name="Paez-Espino D."/>
            <person name="Jungbluth S."/>
            <person name="Walsh D.A."/>
            <person name="Denef V.J."/>
            <person name="McMahon K.D."/>
            <person name="Konstantinidis K.T."/>
            <person name="Eloe-Fadrosh E.A."/>
            <person name="Kyrpides N.C."/>
            <person name="Woyke T."/>
        </authorList>
    </citation>
    <scope>NUCLEOTIDE SEQUENCE</scope>
    <source>
        <strain evidence="11">GVMAG-M-3300023174-144</strain>
    </source>
</reference>
<dbReference type="InterPro" id="IPR000788">
    <property type="entry name" value="RNR_lg_C"/>
</dbReference>
<dbReference type="InterPro" id="IPR003587">
    <property type="entry name" value="Hint_dom_N"/>
</dbReference>
<dbReference type="GO" id="GO:0005524">
    <property type="term" value="F:ATP binding"/>
    <property type="evidence" value="ECO:0007669"/>
    <property type="project" value="UniProtKB-KW"/>
</dbReference>
<feature type="domain" description="ATP-cone" evidence="10">
    <location>
        <begin position="11"/>
        <end position="101"/>
    </location>
</feature>
<dbReference type="PROSITE" id="PS50817">
    <property type="entry name" value="INTEIN_N_TER"/>
    <property type="match status" value="1"/>
</dbReference>
<dbReference type="GO" id="GO:0004748">
    <property type="term" value="F:ribonucleoside-diphosphate reductase activity, thioredoxin disulfide as acceptor"/>
    <property type="evidence" value="ECO:0007669"/>
    <property type="project" value="UniProtKB-EC"/>
</dbReference>
<keyword evidence="6" id="KW-0067">ATP-binding</keyword>
<dbReference type="Pfam" id="PF02867">
    <property type="entry name" value="Ribonuc_red_lgC"/>
    <property type="match status" value="1"/>
</dbReference>
<evidence type="ECO:0000256" key="8">
    <source>
        <dbReference type="ARBA" id="ARBA00023002"/>
    </source>
</evidence>
<keyword evidence="4" id="KW-0547">Nucleotide-binding</keyword>
<proteinExistence type="inferred from homology"/>
<dbReference type="Pfam" id="PF14528">
    <property type="entry name" value="LAGLIDADG_3"/>
    <property type="match status" value="1"/>
</dbReference>
<organism evidence="11">
    <name type="scientific">viral metagenome</name>
    <dbReference type="NCBI Taxonomy" id="1070528"/>
    <lineage>
        <taxon>unclassified sequences</taxon>
        <taxon>metagenomes</taxon>
        <taxon>organismal metagenomes</taxon>
    </lineage>
</organism>
<dbReference type="PROSITE" id="PS51161">
    <property type="entry name" value="ATP_CONE"/>
    <property type="match status" value="1"/>
</dbReference>
<evidence type="ECO:0000259" key="10">
    <source>
        <dbReference type="PROSITE" id="PS51161"/>
    </source>
</evidence>
<dbReference type="PANTHER" id="PTHR11573:SF6">
    <property type="entry name" value="RIBONUCLEOSIDE-DIPHOSPHATE REDUCTASE LARGE SUBUNIT"/>
    <property type="match status" value="1"/>
</dbReference>
<keyword evidence="7" id="KW-0651">Protein splicing</keyword>
<dbReference type="UniPathway" id="UPA00326"/>
<keyword evidence="8" id="KW-0560">Oxidoreductase</keyword>
<dbReference type="SUPFAM" id="SSF51294">
    <property type="entry name" value="Hedgehog/intein (Hint) domain"/>
    <property type="match status" value="1"/>
</dbReference>
<dbReference type="PRINTS" id="PR01183">
    <property type="entry name" value="RIBORDTASEM1"/>
</dbReference>
<evidence type="ECO:0000256" key="3">
    <source>
        <dbReference type="ARBA" id="ARBA00022533"/>
    </source>
</evidence>
<evidence type="ECO:0000256" key="1">
    <source>
        <dbReference type="ARBA" id="ARBA00010406"/>
    </source>
</evidence>
<evidence type="ECO:0000256" key="5">
    <source>
        <dbReference type="ARBA" id="ARBA00022813"/>
    </source>
</evidence>
<dbReference type="EMBL" id="MN739599">
    <property type="protein sequence ID" value="QHT15031.1"/>
    <property type="molecule type" value="Genomic_DNA"/>
</dbReference>
<keyword evidence="5" id="KW-0068">Autocatalytic cleavage</keyword>
<comment type="similarity">
    <text evidence="1">Belongs to the ribonucleoside diphosphate reductase large chain family.</text>
</comment>